<dbReference type="GO" id="GO:0015031">
    <property type="term" value="P:protein transport"/>
    <property type="evidence" value="ECO:0007669"/>
    <property type="project" value="UniProtKB-KW"/>
</dbReference>
<accession>A0AAP0RQ79</accession>
<dbReference type="SUPFAM" id="SSF52087">
    <property type="entry name" value="CRAL/TRIO domain"/>
    <property type="match status" value="1"/>
</dbReference>
<evidence type="ECO:0000256" key="1">
    <source>
        <dbReference type="ARBA" id="ARBA00004202"/>
    </source>
</evidence>
<dbReference type="SMART" id="SM01100">
    <property type="entry name" value="CRAL_TRIO_N"/>
    <property type="match status" value="1"/>
</dbReference>
<evidence type="ECO:0000259" key="6">
    <source>
        <dbReference type="PROSITE" id="PS50191"/>
    </source>
</evidence>
<proteinExistence type="inferred from homology"/>
<evidence type="ECO:0000313" key="8">
    <source>
        <dbReference type="Proteomes" id="UP001415857"/>
    </source>
</evidence>
<dbReference type="AlphaFoldDB" id="A0AAP0RQ79"/>
<dbReference type="InterPro" id="IPR011074">
    <property type="entry name" value="CRAL/TRIO_N_dom"/>
</dbReference>
<gene>
    <name evidence="7" type="ORF">L1049_005032</name>
</gene>
<dbReference type="Proteomes" id="UP001415857">
    <property type="component" value="Unassembled WGS sequence"/>
</dbReference>
<feature type="domain" description="CRAL-TRIO" evidence="6">
    <location>
        <begin position="142"/>
        <end position="233"/>
    </location>
</feature>
<evidence type="ECO:0000256" key="4">
    <source>
        <dbReference type="ARBA" id="ARBA00023034"/>
    </source>
</evidence>
<keyword evidence="3" id="KW-0813">Transport</keyword>
<dbReference type="InterPro" id="IPR001251">
    <property type="entry name" value="CRAL-TRIO_dom"/>
</dbReference>
<protein>
    <recommendedName>
        <fullName evidence="6">CRAL-TRIO domain-containing protein</fullName>
    </recommendedName>
</protein>
<dbReference type="InterPro" id="IPR036273">
    <property type="entry name" value="CRAL/TRIO_N_dom_sf"/>
</dbReference>
<reference evidence="7 8" key="1">
    <citation type="journal article" date="2024" name="Plant J.">
        <title>Genome sequences and population genomics reveal climatic adaptation and genomic divergence between two closely related sweetgum species.</title>
        <authorList>
            <person name="Xu W.Q."/>
            <person name="Ren C.Q."/>
            <person name="Zhang X.Y."/>
            <person name="Comes H.P."/>
            <person name="Liu X.H."/>
            <person name="Li Y.G."/>
            <person name="Kettle C.J."/>
            <person name="Jalonen R."/>
            <person name="Gaisberger H."/>
            <person name="Ma Y.Z."/>
            <person name="Qiu Y.X."/>
        </authorList>
    </citation>
    <scope>NUCLEOTIDE SEQUENCE [LARGE SCALE GENOMIC DNA]</scope>
    <source>
        <strain evidence="7">Hangzhou</strain>
    </source>
</reference>
<comment type="similarity">
    <text evidence="5">Belongs to the SFH family.</text>
</comment>
<keyword evidence="4" id="KW-0333">Golgi apparatus</keyword>
<dbReference type="Pfam" id="PF03765">
    <property type="entry name" value="CRAL_TRIO_N"/>
    <property type="match status" value="1"/>
</dbReference>
<comment type="caution">
    <text evidence="7">The sequence shown here is derived from an EMBL/GenBank/DDBJ whole genome shotgun (WGS) entry which is preliminary data.</text>
</comment>
<dbReference type="EMBL" id="JBBPBK010000007">
    <property type="protein sequence ID" value="KAK9282120.1"/>
    <property type="molecule type" value="Genomic_DNA"/>
</dbReference>
<name>A0AAP0RQ79_LIQFO</name>
<dbReference type="Gene3D" id="1.10.8.20">
    <property type="entry name" value="N-terminal domain of phosphatidylinositol transfer protein sec14p"/>
    <property type="match status" value="1"/>
</dbReference>
<evidence type="ECO:0000256" key="5">
    <source>
        <dbReference type="ARBA" id="ARBA00038020"/>
    </source>
</evidence>
<dbReference type="GO" id="GO:0005886">
    <property type="term" value="C:plasma membrane"/>
    <property type="evidence" value="ECO:0007669"/>
    <property type="project" value="UniProtKB-SubCell"/>
</dbReference>
<keyword evidence="8" id="KW-1185">Reference proteome</keyword>
<evidence type="ECO:0000256" key="3">
    <source>
        <dbReference type="ARBA" id="ARBA00022927"/>
    </source>
</evidence>
<dbReference type="GO" id="GO:0000139">
    <property type="term" value="C:Golgi membrane"/>
    <property type="evidence" value="ECO:0007669"/>
    <property type="project" value="UniProtKB-SubCell"/>
</dbReference>
<dbReference type="InterPro" id="IPR036865">
    <property type="entry name" value="CRAL-TRIO_dom_sf"/>
</dbReference>
<dbReference type="PANTHER" id="PTHR45657:SF43">
    <property type="entry name" value="PHOSPHATIDYLINOSITOL_PHOSPHATIDYLCHOLINE TRANSFER PROTEIN SFH9"/>
    <property type="match status" value="1"/>
</dbReference>
<dbReference type="PROSITE" id="PS50191">
    <property type="entry name" value="CRAL_TRIO"/>
    <property type="match status" value="1"/>
</dbReference>
<sequence length="233" mass="27563">MPGEILVIQEEERGRRSDFEISEDERRRTRIRSLKKKAMNASTRFTHTLRKRSKRVSDYRYPVVSIEDVRDAEEEEAVIAFRQALIEKDLLPSRHDDYHTMLRFLKARKFDLDKTVQMWAEMLNWRKAYGVESTLQDFVFDEYEEVQRFYPHGYHGVDKEGRPVYIERLGKVEPNKLMNVTTVDRFLKYHVQGFEKAFAEKFPACSIAAKRHIDSTITILDVHSVVSSEPFVI</sequence>
<evidence type="ECO:0000313" key="7">
    <source>
        <dbReference type="EMBL" id="KAK9282120.1"/>
    </source>
</evidence>
<dbReference type="InterPro" id="IPR051026">
    <property type="entry name" value="PI/PC_transfer"/>
</dbReference>
<organism evidence="7 8">
    <name type="scientific">Liquidambar formosana</name>
    <name type="common">Formosan gum</name>
    <dbReference type="NCBI Taxonomy" id="63359"/>
    <lineage>
        <taxon>Eukaryota</taxon>
        <taxon>Viridiplantae</taxon>
        <taxon>Streptophyta</taxon>
        <taxon>Embryophyta</taxon>
        <taxon>Tracheophyta</taxon>
        <taxon>Spermatophyta</taxon>
        <taxon>Magnoliopsida</taxon>
        <taxon>eudicotyledons</taxon>
        <taxon>Gunneridae</taxon>
        <taxon>Pentapetalae</taxon>
        <taxon>Saxifragales</taxon>
        <taxon>Altingiaceae</taxon>
        <taxon>Liquidambar</taxon>
    </lineage>
</organism>
<dbReference type="SUPFAM" id="SSF46938">
    <property type="entry name" value="CRAL/TRIO N-terminal domain"/>
    <property type="match status" value="1"/>
</dbReference>
<evidence type="ECO:0000256" key="2">
    <source>
        <dbReference type="ARBA" id="ARBA00004395"/>
    </source>
</evidence>
<comment type="subcellular location">
    <subcellularLocation>
        <location evidence="1">Cell membrane</location>
        <topology evidence="1">Peripheral membrane protein</topology>
    </subcellularLocation>
    <subcellularLocation>
        <location evidence="2">Golgi apparatus membrane</location>
        <topology evidence="2">Peripheral membrane protein</topology>
    </subcellularLocation>
</comment>
<dbReference type="PANTHER" id="PTHR45657">
    <property type="entry name" value="CRAL-TRIO DOMAIN-CONTAINING PROTEIN YKL091C-RELATED"/>
    <property type="match status" value="1"/>
</dbReference>
<keyword evidence="3" id="KW-0653">Protein transport</keyword>
<dbReference type="Gene3D" id="3.40.525.10">
    <property type="entry name" value="CRAL-TRIO lipid binding domain"/>
    <property type="match status" value="1"/>
</dbReference>